<accession>A0A8S1F5H6</accession>
<evidence type="ECO:0000313" key="4">
    <source>
        <dbReference type="Proteomes" id="UP000494206"/>
    </source>
</evidence>
<feature type="repeat" description="CSPG" evidence="1">
    <location>
        <begin position="139"/>
        <end position="231"/>
    </location>
</feature>
<dbReference type="Pfam" id="PF16184">
    <property type="entry name" value="Cadherin_3"/>
    <property type="match status" value="1"/>
</dbReference>
<feature type="chain" id="PRO_5035845952" evidence="2">
    <location>
        <begin position="18"/>
        <end position="240"/>
    </location>
</feature>
<evidence type="ECO:0000256" key="2">
    <source>
        <dbReference type="SAM" id="SignalP"/>
    </source>
</evidence>
<proteinExistence type="predicted"/>
<evidence type="ECO:0000313" key="3">
    <source>
        <dbReference type="EMBL" id="CAB3407117.1"/>
    </source>
</evidence>
<organism evidence="3 4">
    <name type="scientific">Caenorhabditis bovis</name>
    <dbReference type="NCBI Taxonomy" id="2654633"/>
    <lineage>
        <taxon>Eukaryota</taxon>
        <taxon>Metazoa</taxon>
        <taxon>Ecdysozoa</taxon>
        <taxon>Nematoda</taxon>
        <taxon>Chromadorea</taxon>
        <taxon>Rhabditida</taxon>
        <taxon>Rhabditina</taxon>
        <taxon>Rhabditomorpha</taxon>
        <taxon>Rhabditoidea</taxon>
        <taxon>Rhabditidae</taxon>
        <taxon>Peloderinae</taxon>
        <taxon>Caenorhabditis</taxon>
    </lineage>
</organism>
<evidence type="ECO:0000256" key="1">
    <source>
        <dbReference type="PROSITE-ProRule" id="PRU01201"/>
    </source>
</evidence>
<keyword evidence="2" id="KW-0732">Signal</keyword>
<gene>
    <name evidence="3" type="ORF">CBOVIS_LOCUS9093</name>
</gene>
<dbReference type="OrthoDB" id="5843700at2759"/>
<feature type="signal peptide" evidence="2">
    <location>
        <begin position="1"/>
        <end position="17"/>
    </location>
</feature>
<reference evidence="3 4" key="1">
    <citation type="submission" date="2020-04" db="EMBL/GenBank/DDBJ databases">
        <authorList>
            <person name="Laetsch R D."/>
            <person name="Stevens L."/>
            <person name="Kumar S."/>
            <person name="Blaxter L. M."/>
        </authorList>
    </citation>
    <scope>NUCLEOTIDE SEQUENCE [LARGE SCALE GENOMIC DNA]</scope>
</reference>
<keyword evidence="4" id="KW-1185">Reference proteome</keyword>
<dbReference type="InterPro" id="IPR039005">
    <property type="entry name" value="CSPG_rpt"/>
</dbReference>
<dbReference type="PROSITE" id="PS51854">
    <property type="entry name" value="CSPG"/>
    <property type="match status" value="1"/>
</dbReference>
<protein>
    <submittedName>
        <fullName evidence="3">Uncharacterized protein</fullName>
    </submittedName>
</protein>
<name>A0A8S1F5H6_9PELO</name>
<dbReference type="Proteomes" id="UP000494206">
    <property type="component" value="Unassembled WGS sequence"/>
</dbReference>
<comment type="caution">
    <text evidence="3">The sequence shown here is derived from an EMBL/GenBank/DDBJ whole genome shotgun (WGS) entry which is preliminary data.</text>
</comment>
<dbReference type="EMBL" id="CADEPM010000006">
    <property type="protein sequence ID" value="CAB3407117.1"/>
    <property type="molecule type" value="Genomic_DNA"/>
</dbReference>
<dbReference type="AlphaFoldDB" id="A0A8S1F5H6"/>
<sequence>MAFLALISLITAPLSFDLQISRQSSLSTPLILSTPSKNLSVSFHDGSLYADAIPVSPIVENETISFSLKCISHISLHLQSPHANSLVYSPSLCSATHIGLTIDESTLNGCVFDVSQSSKILLHRICGAASKNIIKNPEKGPIYVADAVELNEGGSIPLQWKNVYFMPSQNDFNVSHTGIFFTIVEGAKHGEIRVDNVVTSSFTYAQLLARRVIYKHDGSETRADRISFQVFFVLNFLCHI</sequence>